<evidence type="ECO:0000313" key="2">
    <source>
        <dbReference type="Proteomes" id="UP000682782"/>
    </source>
</evidence>
<dbReference type="EMBL" id="CP068393">
    <property type="protein sequence ID" value="QUC66064.1"/>
    <property type="molecule type" value="Genomic_DNA"/>
</dbReference>
<organism evidence="1 2">
    <name type="scientific">Aristaeella hokkaidonensis</name>
    <dbReference type="NCBI Taxonomy" id="3046382"/>
    <lineage>
        <taxon>Bacteria</taxon>
        <taxon>Bacillati</taxon>
        <taxon>Bacillota</taxon>
        <taxon>Clostridia</taxon>
        <taxon>Eubacteriales</taxon>
        <taxon>Aristaeellaceae</taxon>
        <taxon>Aristaeella</taxon>
    </lineage>
</organism>
<protein>
    <submittedName>
        <fullName evidence="1">ABC transporter permease</fullName>
    </submittedName>
</protein>
<reference evidence="1" key="1">
    <citation type="submission" date="2021-01" db="EMBL/GenBank/DDBJ databases">
        <title>Complete genome sequence of Clostridiales bacterium R-7.</title>
        <authorList>
            <person name="Mahoney-Kurpe S.C."/>
            <person name="Palevich N."/>
            <person name="Koike S."/>
            <person name="Moon C.D."/>
            <person name="Attwood G.T."/>
        </authorList>
    </citation>
    <scope>NUCLEOTIDE SEQUENCE</scope>
    <source>
        <strain evidence="1">R-7</strain>
    </source>
</reference>
<proteinExistence type="predicted"/>
<evidence type="ECO:0000313" key="1">
    <source>
        <dbReference type="EMBL" id="QUC66064.1"/>
    </source>
</evidence>
<dbReference type="Proteomes" id="UP000682782">
    <property type="component" value="Chromosome"/>
</dbReference>
<accession>A0AC61N4K3</accession>
<sequence length="401" mass="42530">MKRFSPVIRNLTRKPGRTTALILLTAFLALSVFAGTLVVSSLRRGLGSMENRLGADIIVVPAEAESKSSLKNMLLQGTIGTFYMDASALDKVKETEGVQKASAQIFLSSMKADCCSVKVQIIGFDPENDFVVQPWIAESLNRPLGDMEIVVGSRVGTDVGDNFRIYDRKCLVVAKLAPTGTGLDTAVYCNMNTIHTLLQAAEEKGVSHKIDSGNDAEVVSAIYVKTVPGADIGLVNNRLNGKIRKATSVRTTGMITEVSDSLGGVSRTVAILIAAVWILALAILFIAFSMMVNERRRELAVYRLVGMSRKMLSGMILKETALCSLAGALCGVLLGAVLVFPFTTLIETSLKLPYLAPSAGTTAVFAVLAIAVTVAAGCAASLHTASKLSRVDPGSTLREGA</sequence>
<keyword evidence="2" id="KW-1185">Reference proteome</keyword>
<name>A0AC61N4K3_9FIRM</name>
<gene>
    <name evidence="1" type="ORF">JYE49_09300</name>
</gene>